<evidence type="ECO:0000313" key="8">
    <source>
        <dbReference type="Proteomes" id="UP001164803"/>
    </source>
</evidence>
<evidence type="ECO:0000256" key="1">
    <source>
        <dbReference type="ARBA" id="ARBA00004651"/>
    </source>
</evidence>
<feature type="transmembrane region" description="Helical" evidence="6">
    <location>
        <begin position="90"/>
        <end position="110"/>
    </location>
</feature>
<keyword evidence="2" id="KW-1003">Cell membrane</keyword>
<keyword evidence="8" id="KW-1185">Reference proteome</keyword>
<reference evidence="7" key="1">
    <citation type="submission" date="2022-08" db="EMBL/GenBank/DDBJ databases">
        <title>Alicyclobacillus dauci DSM2870, complete genome.</title>
        <authorList>
            <person name="Wang Q."/>
            <person name="Cai R."/>
            <person name="Wang Z."/>
        </authorList>
    </citation>
    <scope>NUCLEOTIDE SEQUENCE</scope>
    <source>
        <strain evidence="7">DSM 28700</strain>
    </source>
</reference>
<dbReference type="Gene3D" id="1.10.3730.20">
    <property type="match status" value="1"/>
</dbReference>
<gene>
    <name evidence="7" type="ORF">NZD86_10290</name>
</gene>
<dbReference type="EMBL" id="CP104064">
    <property type="protein sequence ID" value="WAH38828.1"/>
    <property type="molecule type" value="Genomic_DNA"/>
</dbReference>
<dbReference type="PANTHER" id="PTHR30561:SF9">
    <property type="entry name" value="4-AMINO-4-DEOXY-L-ARABINOSE-PHOSPHOUNDECAPRENOL FLIPPASE SUBUNIT ARNF-RELATED"/>
    <property type="match status" value="1"/>
</dbReference>
<feature type="transmembrane region" description="Helical" evidence="6">
    <location>
        <begin position="21"/>
        <end position="41"/>
    </location>
</feature>
<evidence type="ECO:0000256" key="5">
    <source>
        <dbReference type="ARBA" id="ARBA00023136"/>
    </source>
</evidence>
<dbReference type="RefSeq" id="WP_268046423.1">
    <property type="nucleotide sequence ID" value="NZ_CP104064.1"/>
</dbReference>
<organism evidence="7 8">
    <name type="scientific">Alicyclobacillus dauci</name>
    <dbReference type="NCBI Taxonomy" id="1475485"/>
    <lineage>
        <taxon>Bacteria</taxon>
        <taxon>Bacillati</taxon>
        <taxon>Bacillota</taxon>
        <taxon>Bacilli</taxon>
        <taxon>Bacillales</taxon>
        <taxon>Alicyclobacillaceae</taxon>
        <taxon>Alicyclobacillus</taxon>
    </lineage>
</organism>
<keyword evidence="4 6" id="KW-1133">Transmembrane helix</keyword>
<evidence type="ECO:0000256" key="6">
    <source>
        <dbReference type="SAM" id="Phobius"/>
    </source>
</evidence>
<keyword evidence="3 6" id="KW-0812">Transmembrane</keyword>
<dbReference type="Proteomes" id="UP001164803">
    <property type="component" value="Chromosome"/>
</dbReference>
<evidence type="ECO:0000256" key="4">
    <source>
        <dbReference type="ARBA" id="ARBA00022989"/>
    </source>
</evidence>
<name>A0ABY6Z7E8_9BACL</name>
<protein>
    <recommendedName>
        <fullName evidence="9">EamA-like transporter family protein</fullName>
    </recommendedName>
</protein>
<dbReference type="PANTHER" id="PTHR30561">
    <property type="entry name" value="SMR FAMILY PROTON-DEPENDENT DRUG EFFLUX TRANSPORTER SUGE"/>
    <property type="match status" value="1"/>
</dbReference>
<feature type="transmembrane region" description="Helical" evidence="6">
    <location>
        <begin position="61"/>
        <end position="83"/>
    </location>
</feature>
<dbReference type="SUPFAM" id="SSF103481">
    <property type="entry name" value="Multidrug resistance efflux transporter EmrE"/>
    <property type="match status" value="1"/>
</dbReference>
<evidence type="ECO:0000313" key="7">
    <source>
        <dbReference type="EMBL" id="WAH38828.1"/>
    </source>
</evidence>
<dbReference type="InterPro" id="IPR000390">
    <property type="entry name" value="Small_drug/metabolite_transptr"/>
</dbReference>
<dbReference type="InterPro" id="IPR037185">
    <property type="entry name" value="EmrE-like"/>
</dbReference>
<evidence type="ECO:0000256" key="2">
    <source>
        <dbReference type="ARBA" id="ARBA00022475"/>
    </source>
</evidence>
<sequence>MSTVNKETSGEIGRTKGRFSLLYAIMILSNVILLVAGQTLWKYGLKDRDLTNLKSVIVAMFSPWVIGGIILYVVATVIWIFLLNKLSLSLLYPLQSLAYVAAIFISIFIFHEHVPPLRWVGVGVILVGVSLVALK</sequence>
<feature type="transmembrane region" description="Helical" evidence="6">
    <location>
        <begin position="116"/>
        <end position="134"/>
    </location>
</feature>
<proteinExistence type="predicted"/>
<evidence type="ECO:0008006" key="9">
    <source>
        <dbReference type="Google" id="ProtNLM"/>
    </source>
</evidence>
<accession>A0ABY6Z7E8</accession>
<keyword evidence="5 6" id="KW-0472">Membrane</keyword>
<comment type="subcellular location">
    <subcellularLocation>
        <location evidence="1">Cell membrane</location>
        <topology evidence="1">Multi-pass membrane protein</topology>
    </subcellularLocation>
</comment>
<evidence type="ECO:0000256" key="3">
    <source>
        <dbReference type="ARBA" id="ARBA00022692"/>
    </source>
</evidence>